<comment type="caution">
    <text evidence="2">The sequence shown here is derived from an EMBL/GenBank/DDBJ whole genome shotgun (WGS) entry which is preliminary data.</text>
</comment>
<keyword evidence="1" id="KW-0732">Signal</keyword>
<accession>A0A8J3YU66</accession>
<sequence length="103" mass="10342">MALMTAFLALGLVAGCSSEAGDVSCGTSQCTVTLNRGVDADVSVLGVTVKLVSVSNGTVTVEVGGNQVQIPVSDGEGTSAGNLNIRVSEVTDEKVTLVVTQQN</sequence>
<evidence type="ECO:0000313" key="3">
    <source>
        <dbReference type="Proteomes" id="UP000619260"/>
    </source>
</evidence>
<keyword evidence="3" id="KW-1185">Reference proteome</keyword>
<reference evidence="2" key="1">
    <citation type="submission" date="2021-01" db="EMBL/GenBank/DDBJ databases">
        <title>Whole genome shotgun sequence of Virgisporangium aliadipatigenens NBRC 105644.</title>
        <authorList>
            <person name="Komaki H."/>
            <person name="Tamura T."/>
        </authorList>
    </citation>
    <scope>NUCLEOTIDE SEQUENCE</scope>
    <source>
        <strain evidence="2">NBRC 105644</strain>
    </source>
</reference>
<evidence type="ECO:0000313" key="2">
    <source>
        <dbReference type="EMBL" id="GIJ51586.1"/>
    </source>
</evidence>
<feature type="chain" id="PRO_5035269811" evidence="1">
    <location>
        <begin position="21"/>
        <end position="103"/>
    </location>
</feature>
<proteinExistence type="predicted"/>
<evidence type="ECO:0000256" key="1">
    <source>
        <dbReference type="SAM" id="SignalP"/>
    </source>
</evidence>
<dbReference type="AlphaFoldDB" id="A0A8J3YU66"/>
<name>A0A8J3YU66_9ACTN</name>
<feature type="signal peptide" evidence="1">
    <location>
        <begin position="1"/>
        <end position="20"/>
    </location>
</feature>
<organism evidence="2 3">
    <name type="scientific">Virgisporangium aliadipatigenens</name>
    <dbReference type="NCBI Taxonomy" id="741659"/>
    <lineage>
        <taxon>Bacteria</taxon>
        <taxon>Bacillati</taxon>
        <taxon>Actinomycetota</taxon>
        <taxon>Actinomycetes</taxon>
        <taxon>Micromonosporales</taxon>
        <taxon>Micromonosporaceae</taxon>
        <taxon>Virgisporangium</taxon>
    </lineage>
</organism>
<protein>
    <submittedName>
        <fullName evidence="2">Uncharacterized protein</fullName>
    </submittedName>
</protein>
<dbReference type="Proteomes" id="UP000619260">
    <property type="component" value="Unassembled WGS sequence"/>
</dbReference>
<gene>
    <name evidence="2" type="ORF">Val02_84720</name>
</gene>
<dbReference type="EMBL" id="BOPF01000051">
    <property type="protein sequence ID" value="GIJ51586.1"/>
    <property type="molecule type" value="Genomic_DNA"/>
</dbReference>